<dbReference type="RefSeq" id="WP_235132814.1">
    <property type="nucleotide sequence ID" value="NZ_JACSGT010000003.1"/>
</dbReference>
<gene>
    <name evidence="2" type="ORF">H9Q08_19860</name>
</gene>
<keyword evidence="1" id="KW-0812">Transmembrane</keyword>
<keyword evidence="3" id="KW-1185">Reference proteome</keyword>
<dbReference type="Proteomes" id="UP001430374">
    <property type="component" value="Unassembled WGS sequence"/>
</dbReference>
<keyword evidence="1" id="KW-1133">Transmembrane helix</keyword>
<accession>A0ABS9CAD6</accession>
<dbReference type="InterPro" id="IPR016032">
    <property type="entry name" value="Sig_transdc_resp-reg_C-effctor"/>
</dbReference>
<dbReference type="SUPFAM" id="SSF46894">
    <property type="entry name" value="C-terminal effector domain of the bipartite response regulators"/>
    <property type="match status" value="1"/>
</dbReference>
<protein>
    <recommendedName>
        <fullName evidence="4">Regulatory protein, luxR family</fullName>
    </recommendedName>
</protein>
<evidence type="ECO:0000313" key="2">
    <source>
        <dbReference type="EMBL" id="MCF2221526.1"/>
    </source>
</evidence>
<dbReference type="EMBL" id="JACSGT010000003">
    <property type="protein sequence ID" value="MCF2221526.1"/>
    <property type="molecule type" value="Genomic_DNA"/>
</dbReference>
<comment type="caution">
    <text evidence="2">The sequence shown here is derived from an EMBL/GenBank/DDBJ whole genome shotgun (WGS) entry which is preliminary data.</text>
</comment>
<proteinExistence type="predicted"/>
<feature type="transmembrane region" description="Helical" evidence="1">
    <location>
        <begin position="352"/>
        <end position="371"/>
    </location>
</feature>
<evidence type="ECO:0000256" key="1">
    <source>
        <dbReference type="SAM" id="Phobius"/>
    </source>
</evidence>
<dbReference type="InterPro" id="IPR036388">
    <property type="entry name" value="WH-like_DNA-bd_sf"/>
</dbReference>
<sequence>MTKKYLLFFILICIEGFSQRKLTEKQIDSLQNTIFTTNSGNADKIEAITTELYYQSKEIDYKKGQINALLRRAAHRVNIKDFDKVQPDLNEAITLSNDIEDYYSMARAKTIEAAMLNALKLYAETQKVLDQNLKLIPKIKDINKRRLMETLFYGRYINLYGNQNMEDSVHHYAGKRMKAALLLPNSEKEKPIIILSTARLFCVYYKTAKDFKKLEHYINIQEKYINQTDNLFDLSFYHKTKADFIYNYQKNTKNYLDTALEHYKLAEKYADQSNNLLLKEAIYPNIAKIYEDKKNEEKQVQYLNKYTTLKDSVVKKENKTIEKLVFQPRKEDEVKPILPSEGLVKSGETRFMFIYLILAALLVLFLLFIFFRRKNKNNDHFSEDNNTGDASLNEKNQELRKLALENNIAFLPSFLELYPEFKESLLRINPALINSDIEFCALLKLKLNSQQIAASKKISVRAVDSKKYRIRKKLNILSSENLYHWMADK</sequence>
<evidence type="ECO:0000313" key="3">
    <source>
        <dbReference type="Proteomes" id="UP001430374"/>
    </source>
</evidence>
<reference evidence="2" key="1">
    <citation type="submission" date="2021-08" db="EMBL/GenBank/DDBJ databases">
        <title>Complete genome sequence of Chryseobacterium sp strain PS-8.</title>
        <authorList>
            <person name="Das S.K."/>
        </authorList>
    </citation>
    <scope>NUCLEOTIDE SEQUENCE</scope>
    <source>
        <strain evidence="2">PS-8</strain>
    </source>
</reference>
<organism evidence="2 3">
    <name type="scientific">Chryseobacterium indicum</name>
    <dbReference type="NCBI Taxonomy" id="2766954"/>
    <lineage>
        <taxon>Bacteria</taxon>
        <taxon>Pseudomonadati</taxon>
        <taxon>Bacteroidota</taxon>
        <taxon>Flavobacteriia</taxon>
        <taxon>Flavobacteriales</taxon>
        <taxon>Weeksellaceae</taxon>
        <taxon>Chryseobacterium group</taxon>
        <taxon>Chryseobacterium</taxon>
    </lineage>
</organism>
<dbReference type="Gene3D" id="1.10.10.10">
    <property type="entry name" value="Winged helix-like DNA-binding domain superfamily/Winged helix DNA-binding domain"/>
    <property type="match status" value="1"/>
</dbReference>
<keyword evidence="1" id="KW-0472">Membrane</keyword>
<name>A0ABS9CAD6_9FLAO</name>
<evidence type="ECO:0008006" key="4">
    <source>
        <dbReference type="Google" id="ProtNLM"/>
    </source>
</evidence>